<accession>A0A1E4S5H1</accession>
<protein>
    <submittedName>
        <fullName evidence="2">Metallo-hydrolase/oxidoreductase</fullName>
    </submittedName>
</protein>
<dbReference type="GO" id="GO:0005737">
    <property type="term" value="C:cytoplasm"/>
    <property type="evidence" value="ECO:0007669"/>
    <property type="project" value="TreeGrafter"/>
</dbReference>
<dbReference type="EMBL" id="KV453927">
    <property type="protein sequence ID" value="ODV74710.1"/>
    <property type="molecule type" value="Genomic_DNA"/>
</dbReference>
<evidence type="ECO:0000259" key="1">
    <source>
        <dbReference type="Pfam" id="PF12706"/>
    </source>
</evidence>
<dbReference type="GO" id="GO:0070290">
    <property type="term" value="F:N-acylphosphatidylethanolamine-specific phospholipase D activity"/>
    <property type="evidence" value="ECO:0007669"/>
    <property type="project" value="TreeGrafter"/>
</dbReference>
<gene>
    <name evidence="2" type="ORF">CYBJADRAFT_176816</name>
</gene>
<dbReference type="AlphaFoldDB" id="A0A1E4S5H1"/>
<evidence type="ECO:0000313" key="2">
    <source>
        <dbReference type="EMBL" id="ODV74710.1"/>
    </source>
</evidence>
<dbReference type="GO" id="GO:0070291">
    <property type="term" value="P:N-acylethanolamine metabolic process"/>
    <property type="evidence" value="ECO:0007669"/>
    <property type="project" value="TreeGrafter"/>
</dbReference>
<reference evidence="2 3" key="1">
    <citation type="journal article" date="2016" name="Proc. Natl. Acad. Sci. U.S.A.">
        <title>Comparative genomics of biotechnologically important yeasts.</title>
        <authorList>
            <person name="Riley R."/>
            <person name="Haridas S."/>
            <person name="Wolfe K.H."/>
            <person name="Lopes M.R."/>
            <person name="Hittinger C.T."/>
            <person name="Goeker M."/>
            <person name="Salamov A.A."/>
            <person name="Wisecaver J.H."/>
            <person name="Long T.M."/>
            <person name="Calvey C.H."/>
            <person name="Aerts A.L."/>
            <person name="Barry K.W."/>
            <person name="Choi C."/>
            <person name="Clum A."/>
            <person name="Coughlan A.Y."/>
            <person name="Deshpande S."/>
            <person name="Douglass A.P."/>
            <person name="Hanson S.J."/>
            <person name="Klenk H.-P."/>
            <person name="LaButti K.M."/>
            <person name="Lapidus A."/>
            <person name="Lindquist E.A."/>
            <person name="Lipzen A.M."/>
            <person name="Meier-Kolthoff J.P."/>
            <person name="Ohm R.A."/>
            <person name="Otillar R.P."/>
            <person name="Pangilinan J.L."/>
            <person name="Peng Y."/>
            <person name="Rokas A."/>
            <person name="Rosa C.A."/>
            <person name="Scheuner C."/>
            <person name="Sibirny A.A."/>
            <person name="Slot J.C."/>
            <person name="Stielow J.B."/>
            <person name="Sun H."/>
            <person name="Kurtzman C.P."/>
            <person name="Blackwell M."/>
            <person name="Grigoriev I.V."/>
            <person name="Jeffries T.W."/>
        </authorList>
    </citation>
    <scope>NUCLEOTIDE SEQUENCE [LARGE SCALE GENOMIC DNA]</scope>
    <source>
        <strain evidence="3">ATCC 18201 / CBS 1600 / BCRC 20928 / JCM 3617 / NBRC 0987 / NRRL Y-1542</strain>
    </source>
</reference>
<dbReference type="STRING" id="983966.A0A1E4S5H1"/>
<dbReference type="PANTHER" id="PTHR15032:SF4">
    <property type="entry name" value="N-ACYL-PHOSPHATIDYLETHANOLAMINE-HYDROLYZING PHOSPHOLIPASE D"/>
    <property type="match status" value="1"/>
</dbReference>
<dbReference type="OrthoDB" id="332863at2759"/>
<dbReference type="Pfam" id="PF12706">
    <property type="entry name" value="Lactamase_B_2"/>
    <property type="match status" value="1"/>
</dbReference>
<dbReference type="InterPro" id="IPR036866">
    <property type="entry name" value="RibonucZ/Hydroxyglut_hydro"/>
</dbReference>
<dbReference type="Proteomes" id="UP000094389">
    <property type="component" value="Unassembled WGS sequence"/>
</dbReference>
<evidence type="ECO:0000313" key="3">
    <source>
        <dbReference type="Proteomes" id="UP000094389"/>
    </source>
</evidence>
<sequence length="433" mass="49209">MLSLALLSSPTKIGLGLLLSYSSYAVFVSIRTNSEISKRAKAEQLRLQSTTPSEGDNEPVCLSHNHDQYSSLTVAGRFENPFDEYRSLTLFEFFLSRILELFEGRGRGGVPHGSELRKLLPVHTPDMELIHHPTLEDPELPQPDERMTFTWLGQSCAFVQLSGLNILTDPLFSNYLVNRYLGPKRITPSACQLRDLPTPKYVLVSHNHPDHLDLEAADEIMNKSTWIVPLGIRKTLAKRGIYNTIEMDWWDRVKLDVAEDPDNVYEVACTPAMHWSGRSLVDSNHTLWCSFVVLKNGKPLLFHAGDTGYTDGVFKKISETYGPGMKLAMLPMGQYCPQWHQKPRHINPEECVKIMEDLKAKKMVGIHWGTFVLSSEHFLEPKLKLEQIASQYNKENDYLVPRFGQTMVFDLRDDDKAPSEVHTVRDGKSVLVK</sequence>
<dbReference type="OMA" id="CTPAMHW"/>
<dbReference type="SUPFAM" id="SSF56281">
    <property type="entry name" value="Metallo-hydrolase/oxidoreductase"/>
    <property type="match status" value="1"/>
</dbReference>
<proteinExistence type="predicted"/>
<dbReference type="RefSeq" id="XP_020071749.1">
    <property type="nucleotide sequence ID" value="XM_020216819.1"/>
</dbReference>
<dbReference type="GeneID" id="30991215"/>
<dbReference type="Gene3D" id="3.60.15.10">
    <property type="entry name" value="Ribonuclease Z/Hydroxyacylglutathione hydrolase-like"/>
    <property type="match status" value="1"/>
</dbReference>
<dbReference type="PANTHER" id="PTHR15032">
    <property type="entry name" value="N-ACYL-PHOSPHATIDYLETHANOLAMINE-HYDROLYZING PHOSPHOLIPASE D"/>
    <property type="match status" value="1"/>
</dbReference>
<feature type="domain" description="Metallo-beta-lactamase" evidence="1">
    <location>
        <begin position="165"/>
        <end position="368"/>
    </location>
</feature>
<keyword evidence="2" id="KW-0378">Hydrolase</keyword>
<dbReference type="InterPro" id="IPR001279">
    <property type="entry name" value="Metallo-B-lactamas"/>
</dbReference>
<name>A0A1E4S5H1_CYBJN</name>
<keyword evidence="3" id="KW-1185">Reference proteome</keyword>
<dbReference type="GO" id="GO:0070292">
    <property type="term" value="P:N-acylphosphatidylethanolamine metabolic process"/>
    <property type="evidence" value="ECO:0007669"/>
    <property type="project" value="TreeGrafter"/>
</dbReference>
<organism evidence="2 3">
    <name type="scientific">Cyberlindnera jadinii (strain ATCC 18201 / CBS 1600 / BCRC 20928 / JCM 3617 / NBRC 0987 / NRRL Y-1542)</name>
    <name type="common">Torula yeast</name>
    <name type="synonym">Candida utilis</name>
    <dbReference type="NCBI Taxonomy" id="983966"/>
    <lineage>
        <taxon>Eukaryota</taxon>
        <taxon>Fungi</taxon>
        <taxon>Dikarya</taxon>
        <taxon>Ascomycota</taxon>
        <taxon>Saccharomycotina</taxon>
        <taxon>Saccharomycetes</taxon>
        <taxon>Phaffomycetales</taxon>
        <taxon>Phaffomycetaceae</taxon>
        <taxon>Cyberlindnera</taxon>
    </lineage>
</organism>